<name>A0ACB9CP65_ARCLA</name>
<evidence type="ECO:0000313" key="2">
    <source>
        <dbReference type="Proteomes" id="UP001055879"/>
    </source>
</evidence>
<reference evidence="2" key="1">
    <citation type="journal article" date="2022" name="Mol. Ecol. Resour.">
        <title>The genomes of chicory, endive, great burdock and yacon provide insights into Asteraceae palaeo-polyploidization history and plant inulin production.</title>
        <authorList>
            <person name="Fan W."/>
            <person name="Wang S."/>
            <person name="Wang H."/>
            <person name="Wang A."/>
            <person name="Jiang F."/>
            <person name="Liu H."/>
            <person name="Zhao H."/>
            <person name="Xu D."/>
            <person name="Zhang Y."/>
        </authorList>
    </citation>
    <scope>NUCLEOTIDE SEQUENCE [LARGE SCALE GENOMIC DNA]</scope>
    <source>
        <strain evidence="2">cv. Niubang</strain>
    </source>
</reference>
<gene>
    <name evidence="1" type="ORF">L6452_15642</name>
</gene>
<dbReference type="EMBL" id="CM042050">
    <property type="protein sequence ID" value="KAI3736109.1"/>
    <property type="molecule type" value="Genomic_DNA"/>
</dbReference>
<comment type="caution">
    <text evidence="1">The sequence shown here is derived from an EMBL/GenBank/DDBJ whole genome shotgun (WGS) entry which is preliminary data.</text>
</comment>
<proteinExistence type="predicted"/>
<evidence type="ECO:0000313" key="1">
    <source>
        <dbReference type="EMBL" id="KAI3736109.1"/>
    </source>
</evidence>
<sequence length="384" mass="42798">MDGVCADQQQQHKFQSAHQLYLATKKPFRDLEIPPRKLLTRRLAATLSSDQPSYMPDQETLFQKFLPYNSGLDNDDSDDPYASDHFRIYEFKIRKCTRSRSHDWTDCPFAHPGEKARRRCPRRFNYSGTVCADFRRGSCNRGDSCEFAHGVFECWLHPSRYRTEACKDGKNCQRKICFFAHTAGQLRSLSPAETVVSPNKQHVNSGHCAYCRCHPGIHHTNSPTSILDMEKLSPPTSPPFSPAQTGAGFSPISRFSDRLTRTESCGLTHLGNGGSSSYKDSKNDLMIPQAIKELMQSMEGMNMNAVEAPKMNSMWMDSFIGGGDAQSLFAFSPSTSSPCGSGSGRGFPGECNLGMNNFHEDKLVNDQCSTTGGPDLDWVNDLLT</sequence>
<protein>
    <submittedName>
        <fullName evidence="1">Uncharacterized protein</fullName>
    </submittedName>
</protein>
<keyword evidence="2" id="KW-1185">Reference proteome</keyword>
<dbReference type="Proteomes" id="UP001055879">
    <property type="component" value="Linkage Group LG04"/>
</dbReference>
<accession>A0ACB9CP65</accession>
<organism evidence="1 2">
    <name type="scientific">Arctium lappa</name>
    <name type="common">Greater burdock</name>
    <name type="synonym">Lappa major</name>
    <dbReference type="NCBI Taxonomy" id="4217"/>
    <lineage>
        <taxon>Eukaryota</taxon>
        <taxon>Viridiplantae</taxon>
        <taxon>Streptophyta</taxon>
        <taxon>Embryophyta</taxon>
        <taxon>Tracheophyta</taxon>
        <taxon>Spermatophyta</taxon>
        <taxon>Magnoliopsida</taxon>
        <taxon>eudicotyledons</taxon>
        <taxon>Gunneridae</taxon>
        <taxon>Pentapetalae</taxon>
        <taxon>asterids</taxon>
        <taxon>campanulids</taxon>
        <taxon>Asterales</taxon>
        <taxon>Asteraceae</taxon>
        <taxon>Carduoideae</taxon>
        <taxon>Cardueae</taxon>
        <taxon>Arctiinae</taxon>
        <taxon>Arctium</taxon>
    </lineage>
</organism>
<reference evidence="1 2" key="2">
    <citation type="journal article" date="2022" name="Mol. Ecol. Resour.">
        <title>The genomes of chicory, endive, great burdock and yacon provide insights into Asteraceae paleo-polyploidization history and plant inulin production.</title>
        <authorList>
            <person name="Fan W."/>
            <person name="Wang S."/>
            <person name="Wang H."/>
            <person name="Wang A."/>
            <person name="Jiang F."/>
            <person name="Liu H."/>
            <person name="Zhao H."/>
            <person name="Xu D."/>
            <person name="Zhang Y."/>
        </authorList>
    </citation>
    <scope>NUCLEOTIDE SEQUENCE [LARGE SCALE GENOMIC DNA]</scope>
    <source>
        <strain evidence="2">cv. Niubang</strain>
    </source>
</reference>